<accession>A0ABQ8KZG8</accession>
<comment type="caution">
    <text evidence="3">The sequence shown here is derived from an EMBL/GenBank/DDBJ whole genome shotgun (WGS) entry which is preliminary data.</text>
</comment>
<protein>
    <submittedName>
        <fullName evidence="3">Trihelix transcription factor GT-1</fullName>
    </submittedName>
</protein>
<evidence type="ECO:0000313" key="3">
    <source>
        <dbReference type="EMBL" id="KAI2642372.1"/>
    </source>
</evidence>
<evidence type="ECO:0000313" key="4">
    <source>
        <dbReference type="Proteomes" id="UP000830375"/>
    </source>
</evidence>
<feature type="compositionally biased region" description="Basic and acidic residues" evidence="1">
    <location>
        <begin position="158"/>
        <end position="182"/>
    </location>
</feature>
<reference evidence="3 4" key="1">
    <citation type="submission" date="2022-01" db="EMBL/GenBank/DDBJ databases">
        <title>A high-quality chromosome-level genome assembly of rohu carp, Labeo rohita.</title>
        <authorList>
            <person name="Arick M.A. II"/>
            <person name="Hsu C.-Y."/>
            <person name="Magbanua Z."/>
            <person name="Pechanova O."/>
            <person name="Grover C."/>
            <person name="Miller E."/>
            <person name="Thrash A."/>
            <person name="Ezzel L."/>
            <person name="Alam S."/>
            <person name="Benzie J."/>
            <person name="Hamilton M."/>
            <person name="Karsi A."/>
            <person name="Lawrence M.L."/>
            <person name="Peterson D.G."/>
        </authorList>
    </citation>
    <scope>NUCLEOTIDE SEQUENCE [LARGE SCALE GENOMIC DNA]</scope>
    <source>
        <strain evidence="4">BAU-BD-2019</strain>
        <tissue evidence="3">Blood</tissue>
    </source>
</reference>
<dbReference type="InterPro" id="IPR044822">
    <property type="entry name" value="Myb_DNA-bind_4"/>
</dbReference>
<name>A0ABQ8KZG8_LABRO</name>
<dbReference type="Proteomes" id="UP000830375">
    <property type="component" value="Unassembled WGS sequence"/>
</dbReference>
<proteinExistence type="predicted"/>
<feature type="domain" description="Myb/SANT-like DNA-binding" evidence="2">
    <location>
        <begin position="13"/>
        <end position="103"/>
    </location>
</feature>
<keyword evidence="4" id="KW-1185">Reference proteome</keyword>
<organism evidence="3 4">
    <name type="scientific">Labeo rohita</name>
    <name type="common">Indian major carp</name>
    <name type="synonym">Cyprinus rohita</name>
    <dbReference type="NCBI Taxonomy" id="84645"/>
    <lineage>
        <taxon>Eukaryota</taxon>
        <taxon>Metazoa</taxon>
        <taxon>Chordata</taxon>
        <taxon>Craniata</taxon>
        <taxon>Vertebrata</taxon>
        <taxon>Euteleostomi</taxon>
        <taxon>Actinopterygii</taxon>
        <taxon>Neopterygii</taxon>
        <taxon>Teleostei</taxon>
        <taxon>Ostariophysi</taxon>
        <taxon>Cypriniformes</taxon>
        <taxon>Cyprinidae</taxon>
        <taxon>Labeoninae</taxon>
        <taxon>Labeonini</taxon>
        <taxon>Labeo</taxon>
    </lineage>
</organism>
<feature type="region of interest" description="Disordered" evidence="1">
    <location>
        <begin position="124"/>
        <end position="182"/>
    </location>
</feature>
<evidence type="ECO:0000256" key="1">
    <source>
        <dbReference type="SAM" id="MobiDB-lite"/>
    </source>
</evidence>
<gene>
    <name evidence="3" type="ORF">H4Q32_029934</name>
</gene>
<dbReference type="EMBL" id="JACTAM010002869">
    <property type="protein sequence ID" value="KAI2642372.1"/>
    <property type="molecule type" value="Genomic_DNA"/>
</dbReference>
<dbReference type="Gene3D" id="1.10.10.60">
    <property type="entry name" value="Homeodomain-like"/>
    <property type="match status" value="1"/>
</dbReference>
<dbReference type="Pfam" id="PF13837">
    <property type="entry name" value="Myb_DNA-bind_4"/>
    <property type="match status" value="1"/>
</dbReference>
<sequence length="199" mass="22619">MADGNIGGGNFYKWTDEDVRRLILKRTAYGHLFSGRRNAAQHGWETVLKDIGLEGVVSPARAAKKWENLKKTYKELRKPPTGIGTESGESTAGTWKWYNLMDEAIGGRPSIQPPILIASSEEESIVPAVSSPDSVPEEAEQEHRRESGEPGPAKRQRKDKDPVLEFLEREAERAEERIRREERREERLLSILEKIVEKM</sequence>
<evidence type="ECO:0000259" key="2">
    <source>
        <dbReference type="Pfam" id="PF13837"/>
    </source>
</evidence>